<proteinExistence type="predicted"/>
<keyword evidence="1" id="KW-0548">Nucleotidyltransferase</keyword>
<organism evidence="1 2">
    <name type="scientific">Gossypium australe</name>
    <dbReference type="NCBI Taxonomy" id="47621"/>
    <lineage>
        <taxon>Eukaryota</taxon>
        <taxon>Viridiplantae</taxon>
        <taxon>Streptophyta</taxon>
        <taxon>Embryophyta</taxon>
        <taxon>Tracheophyta</taxon>
        <taxon>Spermatophyta</taxon>
        <taxon>Magnoliopsida</taxon>
        <taxon>eudicotyledons</taxon>
        <taxon>Gunneridae</taxon>
        <taxon>Pentapetalae</taxon>
        <taxon>rosids</taxon>
        <taxon>malvids</taxon>
        <taxon>Malvales</taxon>
        <taxon>Malvaceae</taxon>
        <taxon>Malvoideae</taxon>
        <taxon>Gossypium</taxon>
    </lineage>
</organism>
<dbReference type="PANTHER" id="PTHR46890">
    <property type="entry name" value="NON-LTR RETROLELEMENT REVERSE TRANSCRIPTASE-LIKE PROTEIN-RELATED"/>
    <property type="match status" value="1"/>
</dbReference>
<gene>
    <name evidence="1" type="ORF">EPI10_021488</name>
</gene>
<name>A0A5B6WJQ5_9ROSI</name>
<dbReference type="GO" id="GO:0003964">
    <property type="term" value="F:RNA-directed DNA polymerase activity"/>
    <property type="evidence" value="ECO:0007669"/>
    <property type="project" value="UniProtKB-KW"/>
</dbReference>
<reference evidence="2" key="1">
    <citation type="journal article" date="2019" name="Plant Biotechnol. J.">
        <title>Genome sequencing of the Australian wild diploid species Gossypium australe highlights disease resistance and delayed gland morphogenesis.</title>
        <authorList>
            <person name="Cai Y."/>
            <person name="Cai X."/>
            <person name="Wang Q."/>
            <person name="Wang P."/>
            <person name="Zhang Y."/>
            <person name="Cai C."/>
            <person name="Xu Y."/>
            <person name="Wang K."/>
            <person name="Zhou Z."/>
            <person name="Wang C."/>
            <person name="Geng S."/>
            <person name="Li B."/>
            <person name="Dong Q."/>
            <person name="Hou Y."/>
            <person name="Wang H."/>
            <person name="Ai P."/>
            <person name="Liu Z."/>
            <person name="Yi F."/>
            <person name="Sun M."/>
            <person name="An G."/>
            <person name="Cheng J."/>
            <person name="Zhang Y."/>
            <person name="Shi Q."/>
            <person name="Xie Y."/>
            <person name="Shi X."/>
            <person name="Chang Y."/>
            <person name="Huang F."/>
            <person name="Chen Y."/>
            <person name="Hong S."/>
            <person name="Mi L."/>
            <person name="Sun Q."/>
            <person name="Zhang L."/>
            <person name="Zhou B."/>
            <person name="Peng R."/>
            <person name="Zhang X."/>
            <person name="Liu F."/>
        </authorList>
    </citation>
    <scope>NUCLEOTIDE SEQUENCE [LARGE SCALE GENOMIC DNA]</scope>
    <source>
        <strain evidence="2">cv. PA1801</strain>
    </source>
</reference>
<dbReference type="EMBL" id="SMMG02000003">
    <property type="protein sequence ID" value="KAA3481092.1"/>
    <property type="molecule type" value="Genomic_DNA"/>
</dbReference>
<dbReference type="PANTHER" id="PTHR46890:SF48">
    <property type="entry name" value="RNA-DIRECTED DNA POLYMERASE"/>
    <property type="match status" value="1"/>
</dbReference>
<dbReference type="AlphaFoldDB" id="A0A5B6WJQ5"/>
<dbReference type="InterPro" id="IPR052343">
    <property type="entry name" value="Retrotransposon-Effector_Assoc"/>
</dbReference>
<evidence type="ECO:0000313" key="1">
    <source>
        <dbReference type="EMBL" id="KAA3481092.1"/>
    </source>
</evidence>
<sequence>MEDIARAYFQNLFTAGNTIINEHLLSGIDRYIFEEDNRKLIAPYTGEEIREALFKMGSTKAPGEDGFPAQFYQRCWNIVGNDVASFYLHLLNGDMEAIANRFRRVIDKCTDEGQSAFVPGRLISDNVLLAYEILHSLKQKKLGKNGFMAVKLDMSKAYDRVEWNFVGEILSRMGFAQKWIDSIMKCMSIVYYSAMGTLTRRSIEPVFIPNLWRGPIIPNETSNKRRALKRSGPQVSHLLFANDCILFGEATRMGVCVIKEILREYKKVEIHRRKIDNLWLVSFEAQMNWNDFYLKVEKRYSLRLFYKLYRHIQWPVFYYQNHYVMKWKWQKGYGKKGIHWCSWKNMCFLKENGVNLRYKRVTTNVRCPRCSSREEDSHHVFRQCPAISEIWQSINLS</sequence>
<evidence type="ECO:0000313" key="2">
    <source>
        <dbReference type="Proteomes" id="UP000325315"/>
    </source>
</evidence>
<protein>
    <submittedName>
        <fullName evidence="1">Reverse transcriptase</fullName>
    </submittedName>
</protein>
<accession>A0A5B6WJQ5</accession>
<keyword evidence="2" id="KW-1185">Reference proteome</keyword>
<dbReference type="Proteomes" id="UP000325315">
    <property type="component" value="Unassembled WGS sequence"/>
</dbReference>
<comment type="caution">
    <text evidence="1">The sequence shown here is derived from an EMBL/GenBank/DDBJ whole genome shotgun (WGS) entry which is preliminary data.</text>
</comment>
<keyword evidence="1" id="KW-0808">Transferase</keyword>
<dbReference type="OrthoDB" id="1932527at2759"/>
<keyword evidence="1" id="KW-0695">RNA-directed DNA polymerase</keyword>